<dbReference type="SUPFAM" id="SSF56091">
    <property type="entry name" value="DNA ligase/mRNA capping enzyme, catalytic domain"/>
    <property type="match status" value="1"/>
</dbReference>
<dbReference type="InterPro" id="IPR033651">
    <property type="entry name" value="PaeLigD_Pol-like"/>
</dbReference>
<evidence type="ECO:0000256" key="5">
    <source>
        <dbReference type="ARBA" id="ARBA00022695"/>
    </source>
</evidence>
<dbReference type="NCBIfam" id="TIGR02778">
    <property type="entry name" value="ligD_pol"/>
    <property type="match status" value="1"/>
</dbReference>
<dbReference type="PROSITE" id="PS50160">
    <property type="entry name" value="DNA_LIGASE_A3"/>
    <property type="match status" value="1"/>
</dbReference>
<dbReference type="GO" id="GO:0006281">
    <property type="term" value="P:DNA repair"/>
    <property type="evidence" value="ECO:0007669"/>
    <property type="project" value="UniProtKB-KW"/>
</dbReference>
<protein>
    <recommendedName>
        <fullName evidence="2">DNA ligase (ATP)</fullName>
        <ecNumber evidence="2">6.5.1.1</ecNumber>
    </recommendedName>
    <alternativeName>
        <fullName evidence="19">NHEJ DNA polymerase</fullName>
    </alternativeName>
</protein>
<dbReference type="Gene3D" id="3.30.1490.70">
    <property type="match status" value="1"/>
</dbReference>
<evidence type="ECO:0000256" key="1">
    <source>
        <dbReference type="ARBA" id="ARBA00001936"/>
    </source>
</evidence>
<evidence type="ECO:0000256" key="17">
    <source>
        <dbReference type="ARBA" id="ARBA00023211"/>
    </source>
</evidence>
<evidence type="ECO:0000256" key="8">
    <source>
        <dbReference type="ARBA" id="ARBA00022741"/>
    </source>
</evidence>
<dbReference type="InterPro" id="IPR014146">
    <property type="entry name" value="LigD_ligase_dom"/>
</dbReference>
<keyword evidence="5" id="KW-0548">Nucleotidyltransferase</keyword>
<reference evidence="23 24" key="1">
    <citation type="submission" date="2023-01" db="EMBL/GenBank/DDBJ databases">
        <title>Cultivation and genomic characterization of new, ubiquitous marine nitrite-oxidizing bacteria from the Nitrospirales.</title>
        <authorList>
            <person name="Mueller A.J."/>
            <person name="Daebeler A."/>
            <person name="Herbold C.W."/>
            <person name="Kirkegaard R.H."/>
            <person name="Daims H."/>
        </authorList>
    </citation>
    <scope>NUCLEOTIDE SEQUENCE [LARGE SCALE GENOMIC DNA]</scope>
    <source>
        <strain evidence="23 24">DK</strain>
    </source>
</reference>
<dbReference type="InterPro" id="IPR014144">
    <property type="entry name" value="LigD_PE_domain"/>
</dbReference>
<evidence type="ECO:0000256" key="14">
    <source>
        <dbReference type="ARBA" id="ARBA00023125"/>
    </source>
</evidence>
<feature type="domain" description="ATP-dependent DNA ligase family profile" evidence="22">
    <location>
        <begin position="336"/>
        <end position="474"/>
    </location>
</feature>
<feature type="region of interest" description="Disordered" evidence="21">
    <location>
        <begin position="550"/>
        <end position="584"/>
    </location>
</feature>
<evidence type="ECO:0000313" key="23">
    <source>
        <dbReference type="EMBL" id="WNM62590.1"/>
    </source>
</evidence>
<dbReference type="Gene3D" id="3.90.920.10">
    <property type="entry name" value="DNA primase, PRIM domain"/>
    <property type="match status" value="1"/>
</dbReference>
<name>A0AA96GLH1_9BACT</name>
<feature type="region of interest" description="Disordered" evidence="21">
    <location>
        <begin position="1"/>
        <end position="29"/>
    </location>
</feature>
<dbReference type="GO" id="GO:0006310">
    <property type="term" value="P:DNA recombination"/>
    <property type="evidence" value="ECO:0007669"/>
    <property type="project" value="UniProtKB-KW"/>
</dbReference>
<dbReference type="PANTHER" id="PTHR42705:SF2">
    <property type="entry name" value="BIFUNCTIONAL NON-HOMOLOGOUS END JOINING PROTEIN LIGD"/>
    <property type="match status" value="1"/>
</dbReference>
<dbReference type="Pfam" id="PF21686">
    <property type="entry name" value="LigD_Prim-Pol"/>
    <property type="match status" value="1"/>
</dbReference>
<dbReference type="NCBIfam" id="TIGR02777">
    <property type="entry name" value="LigD_PE_dom"/>
    <property type="match status" value="1"/>
</dbReference>
<keyword evidence="14" id="KW-0238">DNA-binding</keyword>
<evidence type="ECO:0000256" key="4">
    <source>
        <dbReference type="ARBA" id="ARBA00022679"/>
    </source>
</evidence>
<dbReference type="GO" id="GO:0003887">
    <property type="term" value="F:DNA-directed DNA polymerase activity"/>
    <property type="evidence" value="ECO:0007669"/>
    <property type="project" value="UniProtKB-KW"/>
</dbReference>
<keyword evidence="16" id="KW-0234">DNA repair</keyword>
<keyword evidence="6" id="KW-0540">Nuclease</keyword>
<dbReference type="GO" id="GO:0004527">
    <property type="term" value="F:exonuclease activity"/>
    <property type="evidence" value="ECO:0007669"/>
    <property type="project" value="UniProtKB-KW"/>
</dbReference>
<dbReference type="InterPro" id="IPR052171">
    <property type="entry name" value="NHEJ_LigD"/>
</dbReference>
<dbReference type="InterPro" id="IPR012309">
    <property type="entry name" value="DNA_ligase_ATP-dep_C"/>
</dbReference>
<dbReference type="NCBIfam" id="TIGR02779">
    <property type="entry name" value="NHEJ_ligase_lig"/>
    <property type="match status" value="1"/>
</dbReference>
<evidence type="ECO:0000256" key="20">
    <source>
        <dbReference type="ARBA" id="ARBA00034003"/>
    </source>
</evidence>
<dbReference type="PANTHER" id="PTHR42705">
    <property type="entry name" value="BIFUNCTIONAL NON-HOMOLOGOUS END JOINING PROTEIN LIGD"/>
    <property type="match status" value="1"/>
</dbReference>
<dbReference type="GO" id="GO:0003677">
    <property type="term" value="F:DNA binding"/>
    <property type="evidence" value="ECO:0007669"/>
    <property type="project" value="UniProtKB-KW"/>
</dbReference>
<keyword evidence="12" id="KW-0067">ATP-binding</keyword>
<evidence type="ECO:0000256" key="18">
    <source>
        <dbReference type="ARBA" id="ARBA00023268"/>
    </source>
</evidence>
<dbReference type="InterPro" id="IPR014143">
    <property type="entry name" value="NHEJ_ligase_prk"/>
</dbReference>
<dbReference type="EMBL" id="CP116968">
    <property type="protein sequence ID" value="WNM62590.1"/>
    <property type="molecule type" value="Genomic_DNA"/>
</dbReference>
<evidence type="ECO:0000256" key="13">
    <source>
        <dbReference type="ARBA" id="ARBA00022932"/>
    </source>
</evidence>
<evidence type="ECO:0000256" key="12">
    <source>
        <dbReference type="ARBA" id="ARBA00022840"/>
    </source>
</evidence>
<keyword evidence="3 23" id="KW-0436">Ligase</keyword>
<dbReference type="NCBIfam" id="TIGR02776">
    <property type="entry name" value="NHEJ_ligase_prk"/>
    <property type="match status" value="1"/>
</dbReference>
<dbReference type="SUPFAM" id="SSF50249">
    <property type="entry name" value="Nucleic acid-binding proteins"/>
    <property type="match status" value="1"/>
</dbReference>
<evidence type="ECO:0000256" key="9">
    <source>
        <dbReference type="ARBA" id="ARBA00022763"/>
    </source>
</evidence>
<keyword evidence="11" id="KW-0269">Exonuclease</keyword>
<dbReference type="CDD" id="cd07971">
    <property type="entry name" value="OBF_DNA_ligase_LigD"/>
    <property type="match status" value="1"/>
</dbReference>
<accession>A0AA96GLH1</accession>
<proteinExistence type="predicted"/>
<dbReference type="Proteomes" id="UP001302494">
    <property type="component" value="Chromosome"/>
</dbReference>
<dbReference type="CDD" id="cd07906">
    <property type="entry name" value="Adenylation_DNA_ligase_LigD_LigC"/>
    <property type="match status" value="1"/>
</dbReference>
<evidence type="ECO:0000256" key="21">
    <source>
        <dbReference type="SAM" id="MobiDB-lite"/>
    </source>
</evidence>
<dbReference type="InterPro" id="IPR014145">
    <property type="entry name" value="LigD_pol_dom"/>
</dbReference>
<evidence type="ECO:0000256" key="3">
    <source>
        <dbReference type="ARBA" id="ARBA00022598"/>
    </source>
</evidence>
<evidence type="ECO:0000256" key="10">
    <source>
        <dbReference type="ARBA" id="ARBA00022801"/>
    </source>
</evidence>
<dbReference type="InterPro" id="IPR012310">
    <property type="entry name" value="DNA_ligase_ATP-dep_cent"/>
</dbReference>
<gene>
    <name evidence="23" type="primary">ligD</name>
    <name evidence="23" type="ORF">PQG83_02255</name>
</gene>
<dbReference type="Pfam" id="PF04679">
    <property type="entry name" value="DNA_ligase_A_C"/>
    <property type="match status" value="1"/>
</dbReference>
<evidence type="ECO:0000259" key="22">
    <source>
        <dbReference type="PROSITE" id="PS50160"/>
    </source>
</evidence>
<keyword evidence="9" id="KW-0227">DNA damage</keyword>
<keyword evidence="4" id="KW-0808">Transferase</keyword>
<evidence type="ECO:0000313" key="24">
    <source>
        <dbReference type="Proteomes" id="UP001302494"/>
    </source>
</evidence>
<feature type="compositionally biased region" description="Basic residues" evidence="21">
    <location>
        <begin position="208"/>
        <end position="221"/>
    </location>
</feature>
<dbReference type="GO" id="GO:0046872">
    <property type="term" value="F:metal ion binding"/>
    <property type="evidence" value="ECO:0007669"/>
    <property type="project" value="UniProtKB-KW"/>
</dbReference>
<organism evidence="23 24">
    <name type="scientific">Candidatus Nitrospira neomarina</name>
    <dbReference type="NCBI Taxonomy" id="3020899"/>
    <lineage>
        <taxon>Bacteria</taxon>
        <taxon>Pseudomonadati</taxon>
        <taxon>Nitrospirota</taxon>
        <taxon>Nitrospiria</taxon>
        <taxon>Nitrospirales</taxon>
        <taxon>Nitrospiraceae</taxon>
        <taxon>Nitrospira</taxon>
    </lineage>
</organism>
<keyword evidence="8" id="KW-0547">Nucleotide-binding</keyword>
<dbReference type="NCBIfam" id="NF004628">
    <property type="entry name" value="PRK05972.1"/>
    <property type="match status" value="1"/>
</dbReference>
<dbReference type="Gene3D" id="3.30.470.30">
    <property type="entry name" value="DNA ligase/mRNA capping enzyme"/>
    <property type="match status" value="1"/>
</dbReference>
<dbReference type="CDD" id="cd04862">
    <property type="entry name" value="PaeLigD_Pol_like"/>
    <property type="match status" value="1"/>
</dbReference>
<keyword evidence="7" id="KW-0479">Metal-binding</keyword>
<dbReference type="Gene3D" id="2.40.50.140">
    <property type="entry name" value="Nucleic acid-binding proteins"/>
    <property type="match status" value="1"/>
</dbReference>
<sequence>MGLKEYQGKRQFGKTPEPRGTTSRNKGSSFVVHKHAASRLHYDFRLELDGVLKSWAVPKGPSLNPSLKRLAVHVEDHPVEYGSFEGTIPKEEYGGGTVMVWDRGQWVPQENPRHAYDRGRLKFQLQGNKLKGGWSLVRMGGAKAKDEKNWLLIKEKDKEALQGTQPDIIDTAPRSVATKRTLEDIAVGTEENSKKKHPSPMKSGNKTAKSRSSRTISRKKTTGQSRAFDPSKLPSAVSGSQPATFRPQLATLVKSAPTGDDWLHEIKFDGYRLVSVVKDARIHLFTRNGKDWTKKFPGIANALAQLPVRQAILDGELVVLRPDGISDFQALQTVLKGETSDPLVYYVFDLPYCEGYNLCRTPLLKRKGLLWELIKCLPEAAAFHLRYSDHIQGQGERSFEHACRKALEGIISKHAMSPYRQTRSKQWVKVKCHHRQELVIGGYTNPSGSRMFFGALLLGYYDQEGQLQYAGRVGTGFTQQRLARIHALLSKRHQASPPFFRLPNDRGLKTAHWVRPELVAEVEFLEWTREGILRHPSFLGLREDKSVRDIRKESPTPLKEIVPKPSTSSRGRKTSRRGHSHPRVEMALTHPDKILYPQQGITKGDLAEFYQHIADWVLPHVAGRPLTLVRCPQGHQKKCFYQKHGSGSLSESIRTILIEEKGSKEDNSYLVIDDVRGLIALVQMGVLEMHPWGCLEDRVDRPDRLVFDLDPGPGVKWEQLIEGAELLRRRLEEDGIVSFVKTSGGKGLHVVAPLVRRASWDELKQYTRRLATETAERQPSAFVANMSKAKRKGKIFIDYLRNGFGSTSIATYGVRALSGAPVSTPISWKELPSLSGPQAYTLKTLPDRLNALKRDPWEEFFQLRQSISRAVLNA</sequence>
<dbReference type="AlphaFoldDB" id="A0AA96GLH1"/>
<dbReference type="InterPro" id="IPR012340">
    <property type="entry name" value="NA-bd_OB-fold"/>
</dbReference>
<evidence type="ECO:0000256" key="2">
    <source>
        <dbReference type="ARBA" id="ARBA00012727"/>
    </source>
</evidence>
<dbReference type="GO" id="GO:0003910">
    <property type="term" value="F:DNA ligase (ATP) activity"/>
    <property type="evidence" value="ECO:0007669"/>
    <property type="project" value="UniProtKB-EC"/>
</dbReference>
<feature type="region of interest" description="Disordered" evidence="21">
    <location>
        <begin position="180"/>
        <end position="242"/>
    </location>
</feature>
<dbReference type="KEGG" id="nneo:PQG83_02255"/>
<evidence type="ECO:0000256" key="7">
    <source>
        <dbReference type="ARBA" id="ARBA00022723"/>
    </source>
</evidence>
<evidence type="ECO:0000256" key="19">
    <source>
        <dbReference type="ARBA" id="ARBA00029943"/>
    </source>
</evidence>
<dbReference type="RefSeq" id="WP_312746294.1">
    <property type="nucleotide sequence ID" value="NZ_CP116968.1"/>
</dbReference>
<keyword evidence="13" id="KW-0239">DNA-directed DNA polymerase</keyword>
<evidence type="ECO:0000256" key="6">
    <source>
        <dbReference type="ARBA" id="ARBA00022722"/>
    </source>
</evidence>
<keyword evidence="24" id="KW-1185">Reference proteome</keyword>
<keyword evidence="18" id="KW-0511">Multifunctional enzyme</keyword>
<feature type="compositionally biased region" description="Basic residues" evidence="21">
    <location>
        <begin position="570"/>
        <end position="581"/>
    </location>
</feature>
<dbReference type="Pfam" id="PF01068">
    <property type="entry name" value="DNA_ligase_A_M"/>
    <property type="match status" value="1"/>
</dbReference>
<keyword evidence="15" id="KW-0233">DNA recombination</keyword>
<dbReference type="Pfam" id="PF13298">
    <property type="entry name" value="LigD_N"/>
    <property type="match status" value="1"/>
</dbReference>
<evidence type="ECO:0000256" key="15">
    <source>
        <dbReference type="ARBA" id="ARBA00023172"/>
    </source>
</evidence>
<comment type="cofactor">
    <cofactor evidence="1">
        <name>Mn(2+)</name>
        <dbReference type="ChEBI" id="CHEBI:29035"/>
    </cofactor>
</comment>
<comment type="catalytic activity">
    <reaction evidence="20">
        <text>ATP + (deoxyribonucleotide)n-3'-hydroxyl + 5'-phospho-(deoxyribonucleotide)m = (deoxyribonucleotide)n+m + AMP + diphosphate.</text>
        <dbReference type="EC" id="6.5.1.1"/>
    </reaction>
</comment>
<keyword evidence="17" id="KW-0464">Manganese</keyword>
<dbReference type="GO" id="GO:0005524">
    <property type="term" value="F:ATP binding"/>
    <property type="evidence" value="ECO:0007669"/>
    <property type="project" value="UniProtKB-KW"/>
</dbReference>
<dbReference type="EC" id="6.5.1.1" evidence="2"/>
<keyword evidence="10" id="KW-0378">Hydrolase</keyword>
<evidence type="ECO:0000256" key="11">
    <source>
        <dbReference type="ARBA" id="ARBA00022839"/>
    </source>
</evidence>
<evidence type="ECO:0000256" key="16">
    <source>
        <dbReference type="ARBA" id="ARBA00023204"/>
    </source>
</evidence>